<dbReference type="PANTHER" id="PTHR42720:SF1">
    <property type="entry name" value="GLYCEROL 3-PHOSPHATE OXIDASE"/>
    <property type="match status" value="1"/>
</dbReference>
<feature type="domain" description="FAD dependent oxidoreductase" evidence="1">
    <location>
        <begin position="3"/>
        <end position="353"/>
    </location>
</feature>
<dbReference type="RefSeq" id="WP_055341391.1">
    <property type="nucleotide sequence ID" value="NZ_CDNI01000003.1"/>
</dbReference>
<dbReference type="GO" id="GO:0003973">
    <property type="term" value="F:(S)-2-hydroxy-acid oxidase activity"/>
    <property type="evidence" value="ECO:0007669"/>
    <property type="project" value="UniProtKB-EC"/>
</dbReference>
<dbReference type="Gene3D" id="1.10.10.1100">
    <property type="entry name" value="BFD-like [2Fe-2S]-binding domain"/>
    <property type="match status" value="1"/>
</dbReference>
<dbReference type="PANTHER" id="PTHR42720">
    <property type="entry name" value="GLYCEROL-3-PHOSPHATE DEHYDROGENASE"/>
    <property type="match status" value="1"/>
</dbReference>
<gene>
    <name evidence="3" type="primary">lhgO</name>
    <name evidence="3" type="ORF">R28058_05401</name>
</gene>
<dbReference type="InterPro" id="IPR041854">
    <property type="entry name" value="BFD-like_2Fe2S-bd_dom_sf"/>
</dbReference>
<dbReference type="Gene3D" id="3.50.50.60">
    <property type="entry name" value="FAD/NAD(P)-binding domain"/>
    <property type="match status" value="1"/>
</dbReference>
<dbReference type="InterPro" id="IPR007419">
    <property type="entry name" value="BFD-like_2Fe2S-bd_dom"/>
</dbReference>
<dbReference type="Pfam" id="PF04324">
    <property type="entry name" value="Fer2_BFD"/>
    <property type="match status" value="1"/>
</dbReference>
<protein>
    <submittedName>
        <fullName evidence="3">FAD dependent oxidoreductase</fullName>
        <ecNumber evidence="3">1.1.3.15</ecNumber>
    </submittedName>
</protein>
<evidence type="ECO:0000259" key="1">
    <source>
        <dbReference type="Pfam" id="PF01266"/>
    </source>
</evidence>
<evidence type="ECO:0000259" key="2">
    <source>
        <dbReference type="Pfam" id="PF04324"/>
    </source>
</evidence>
<dbReference type="CDD" id="cd19946">
    <property type="entry name" value="GlpA-like_Fer2_BFD-like"/>
    <property type="match status" value="1"/>
</dbReference>
<name>A0A0C7QQ06_PARSO</name>
<accession>A0A0C7QQ06</accession>
<reference evidence="3 4" key="1">
    <citation type="submission" date="2015-01" db="EMBL/GenBank/DDBJ databases">
        <authorList>
            <person name="Aslett A.Martin."/>
            <person name="De Silva Nishadi"/>
        </authorList>
    </citation>
    <scope>NUCLEOTIDE SEQUENCE [LARGE SCALE GENOMIC DNA]</scope>
    <source>
        <strain evidence="3 4">R28058</strain>
    </source>
</reference>
<keyword evidence="3" id="KW-0560">Oxidoreductase</keyword>
<dbReference type="Proteomes" id="UP000049127">
    <property type="component" value="Unassembled WGS sequence"/>
</dbReference>
<dbReference type="InterPro" id="IPR052745">
    <property type="entry name" value="G3P_Oxidase/Oxidoreductase"/>
</dbReference>
<evidence type="ECO:0000313" key="4">
    <source>
        <dbReference type="Proteomes" id="UP000049127"/>
    </source>
</evidence>
<dbReference type="InterPro" id="IPR036188">
    <property type="entry name" value="FAD/NAD-bd_sf"/>
</dbReference>
<dbReference type="Pfam" id="PF01266">
    <property type="entry name" value="DAO"/>
    <property type="match status" value="1"/>
</dbReference>
<dbReference type="Gene3D" id="3.30.9.10">
    <property type="entry name" value="D-Amino Acid Oxidase, subunit A, domain 2"/>
    <property type="match status" value="1"/>
</dbReference>
<dbReference type="OrthoDB" id="9801699at2"/>
<organism evidence="3 4">
    <name type="scientific">Paraclostridium sordellii</name>
    <name type="common">Clostridium sordellii</name>
    <dbReference type="NCBI Taxonomy" id="1505"/>
    <lineage>
        <taxon>Bacteria</taxon>
        <taxon>Bacillati</taxon>
        <taxon>Bacillota</taxon>
        <taxon>Clostridia</taxon>
        <taxon>Peptostreptococcales</taxon>
        <taxon>Peptostreptococcaceae</taxon>
        <taxon>Paraclostridium</taxon>
    </lineage>
</organism>
<dbReference type="EMBL" id="CEKZ01000003">
    <property type="protein sequence ID" value="CEQ02807.1"/>
    <property type="molecule type" value="Genomic_DNA"/>
</dbReference>
<proteinExistence type="predicted"/>
<sequence>MYDIAIIGAGISGSSIARELSKYNLKTVVIEKGIEVCQGTTKSNSAIVHGGYDAKVGSLKAKLNVKGNSLYKDLCDDLDVDFKQIGSLVLAFSDEEMKHVKALYERGLENKATGLKILNREEVIEIEPNINKDVVGALLCESAGIVCPFNLNIALMENAMLNGVDLKLESEVVDIEKIDDYFNIKIRNKDDIKAKYVINAAGVYADKINNMIGGDEYFIIPRKGEYKILDKSEGKIANHVLFQCPSEKGKGVLVTQTVHGNLLVGPNATVVEEKDDISTSRDGISEIVNSSRKTIENIDFRKTITSFAGLRATPNTGDFMIFASDKCKNFINVGGIESPGLASAPAVAKYVVEILKEEGLDLNEKLNFKPKRKKNKPFMKMSSQEKEEIIKKDPSYKKIVCRCESVTEGEIVEAINSLCGARTVDGVKRRVRPGMGRCQGGFCGPKVIEILARELNIDVEDVLKDYENSNAVVGKSKELRGELVEI</sequence>
<dbReference type="InterPro" id="IPR006076">
    <property type="entry name" value="FAD-dep_OxRdtase"/>
</dbReference>
<dbReference type="EC" id="1.1.3.15" evidence="3"/>
<evidence type="ECO:0000313" key="3">
    <source>
        <dbReference type="EMBL" id="CEQ02807.1"/>
    </source>
</evidence>
<feature type="domain" description="BFD-like [2Fe-2S]-binding" evidence="2">
    <location>
        <begin position="399"/>
        <end position="453"/>
    </location>
</feature>
<dbReference type="SUPFAM" id="SSF51905">
    <property type="entry name" value="FAD/NAD(P)-binding domain"/>
    <property type="match status" value="1"/>
</dbReference>
<dbReference type="AlphaFoldDB" id="A0A0C7QQ06"/>